<name>A0A7U2FDS4_PHANO</name>
<proteinExistence type="predicted"/>
<organism evidence="1 2">
    <name type="scientific">Phaeosphaeria nodorum (strain SN15 / ATCC MYA-4574 / FGSC 10173)</name>
    <name type="common">Glume blotch fungus</name>
    <name type="synonym">Parastagonospora nodorum</name>
    <dbReference type="NCBI Taxonomy" id="321614"/>
    <lineage>
        <taxon>Eukaryota</taxon>
        <taxon>Fungi</taxon>
        <taxon>Dikarya</taxon>
        <taxon>Ascomycota</taxon>
        <taxon>Pezizomycotina</taxon>
        <taxon>Dothideomycetes</taxon>
        <taxon>Pleosporomycetidae</taxon>
        <taxon>Pleosporales</taxon>
        <taxon>Pleosporineae</taxon>
        <taxon>Phaeosphaeriaceae</taxon>
        <taxon>Parastagonospora</taxon>
    </lineage>
</organism>
<dbReference type="Proteomes" id="UP000663193">
    <property type="component" value="Chromosome 15"/>
</dbReference>
<reference evidence="2" key="1">
    <citation type="journal article" date="2021" name="BMC Genomics">
        <title>Chromosome-level genome assembly and manually-curated proteome of model necrotroph Parastagonospora nodorum Sn15 reveals a genome-wide trove of candidate effector homologs, and redundancy of virulence-related functions within an accessory chromosome.</title>
        <authorList>
            <person name="Bertazzoni S."/>
            <person name="Jones D.A.B."/>
            <person name="Phan H.T."/>
            <person name="Tan K.-C."/>
            <person name="Hane J.K."/>
        </authorList>
    </citation>
    <scope>NUCLEOTIDE SEQUENCE [LARGE SCALE GENOMIC DNA]</scope>
    <source>
        <strain evidence="2">SN15 / ATCC MYA-4574 / FGSC 10173)</strain>
    </source>
</reference>
<evidence type="ECO:0000313" key="1">
    <source>
        <dbReference type="EMBL" id="QRD03407.1"/>
    </source>
</evidence>
<keyword evidence="2" id="KW-1185">Reference proteome</keyword>
<dbReference type="AlphaFoldDB" id="A0A7U2FDS4"/>
<evidence type="ECO:0000313" key="2">
    <source>
        <dbReference type="Proteomes" id="UP000663193"/>
    </source>
</evidence>
<gene>
    <name evidence="1" type="ORF">JI435_419470</name>
</gene>
<dbReference type="EMBL" id="CP069037">
    <property type="protein sequence ID" value="QRD03407.1"/>
    <property type="molecule type" value="Genomic_DNA"/>
</dbReference>
<sequence>MPSLCVEDVACVVVSKKPLYVWRPDVLIPMFVRGYAAVVRIRVPLTNFKFLQ</sequence>
<protein>
    <submittedName>
        <fullName evidence="1">Uncharacterized protein</fullName>
    </submittedName>
</protein>
<dbReference type="VEuPathDB" id="FungiDB:JI435_419470"/>
<accession>A0A7U2FDS4</accession>